<evidence type="ECO:0000313" key="3">
    <source>
        <dbReference type="Proteomes" id="UP000695007"/>
    </source>
</evidence>
<proteinExistence type="predicted"/>
<keyword evidence="1" id="KW-0106">Calcium</keyword>
<keyword evidence="3" id="KW-1185">Reference proteome</keyword>
<gene>
    <name evidence="4" type="primary">LOC105361474</name>
</gene>
<evidence type="ECO:0000256" key="1">
    <source>
        <dbReference type="ARBA" id="ARBA00022837"/>
    </source>
</evidence>
<dbReference type="PROSITE" id="PS00018">
    <property type="entry name" value="EF_HAND_1"/>
    <property type="match status" value="2"/>
</dbReference>
<dbReference type="Gene3D" id="1.10.238.10">
    <property type="entry name" value="EF-hand"/>
    <property type="match status" value="1"/>
</dbReference>
<dbReference type="SUPFAM" id="SSF47473">
    <property type="entry name" value="EF-hand"/>
    <property type="match status" value="1"/>
</dbReference>
<evidence type="ECO:0000313" key="4">
    <source>
        <dbReference type="RefSeq" id="XP_011496968.1"/>
    </source>
</evidence>
<accession>A0AAJ6YF80</accession>
<dbReference type="PROSITE" id="PS50222">
    <property type="entry name" value="EF_HAND_2"/>
    <property type="match status" value="1"/>
</dbReference>
<dbReference type="GeneID" id="105361474"/>
<reference evidence="4" key="1">
    <citation type="submission" date="2025-08" db="UniProtKB">
        <authorList>
            <consortium name="RefSeq"/>
        </authorList>
    </citation>
    <scope>IDENTIFICATION</scope>
</reference>
<sequence>MEFCFKVYDLNNDGFITKDEIYQLLKNCLIKQRSEEDSEDGVRDLSEMILKKLDVDHDGKVSLLDYVTSVQEEPLLLEVFDKGSTHRVE</sequence>
<dbReference type="InterPro" id="IPR018247">
    <property type="entry name" value="EF_Hand_1_Ca_BS"/>
</dbReference>
<name>A0AAJ6YF80_9HYME</name>
<evidence type="ECO:0000259" key="2">
    <source>
        <dbReference type="PROSITE" id="PS50222"/>
    </source>
</evidence>
<dbReference type="KEGG" id="csol:105361474"/>
<protein>
    <submittedName>
        <fullName evidence="4">EF-hand calcium-binding domain-containing protein 1-like</fullName>
    </submittedName>
</protein>
<organism evidence="3 4">
    <name type="scientific">Ceratosolen solmsi marchali</name>
    <dbReference type="NCBI Taxonomy" id="326594"/>
    <lineage>
        <taxon>Eukaryota</taxon>
        <taxon>Metazoa</taxon>
        <taxon>Ecdysozoa</taxon>
        <taxon>Arthropoda</taxon>
        <taxon>Hexapoda</taxon>
        <taxon>Insecta</taxon>
        <taxon>Pterygota</taxon>
        <taxon>Neoptera</taxon>
        <taxon>Endopterygota</taxon>
        <taxon>Hymenoptera</taxon>
        <taxon>Apocrita</taxon>
        <taxon>Proctotrupomorpha</taxon>
        <taxon>Chalcidoidea</taxon>
        <taxon>Agaonidae</taxon>
        <taxon>Agaoninae</taxon>
        <taxon>Ceratosolen</taxon>
    </lineage>
</organism>
<dbReference type="Pfam" id="PF13499">
    <property type="entry name" value="EF-hand_7"/>
    <property type="match status" value="1"/>
</dbReference>
<dbReference type="AlphaFoldDB" id="A0AAJ6YF80"/>
<dbReference type="InterPro" id="IPR011992">
    <property type="entry name" value="EF-hand-dom_pair"/>
</dbReference>
<dbReference type="GO" id="GO:0005509">
    <property type="term" value="F:calcium ion binding"/>
    <property type="evidence" value="ECO:0007669"/>
    <property type="project" value="InterPro"/>
</dbReference>
<feature type="domain" description="EF-hand" evidence="2">
    <location>
        <begin position="1"/>
        <end position="31"/>
    </location>
</feature>
<dbReference type="InterPro" id="IPR002048">
    <property type="entry name" value="EF_hand_dom"/>
</dbReference>
<dbReference type="Proteomes" id="UP000695007">
    <property type="component" value="Unplaced"/>
</dbReference>
<dbReference type="RefSeq" id="XP_011496968.1">
    <property type="nucleotide sequence ID" value="XM_011498666.1"/>
</dbReference>